<reference evidence="9 10" key="1">
    <citation type="journal article" date="2017" name="Int. J. Syst. Evol. Microbiol.">
        <title>Oleiagrimonas citrea sp. nov., a marine bacterium isolated from tidal flat sediment and emended description of the genus Oleiagrimonas Fang et al. 2015 and Oleiagrimonas soli.</title>
        <authorList>
            <person name="Yang S.H."/>
            <person name="Seo H.S."/>
            <person name="Seong C.N."/>
            <person name="Kwon K.K."/>
        </authorList>
    </citation>
    <scope>NUCLEOTIDE SEQUENCE [LARGE SCALE GENOMIC DNA]</scope>
    <source>
        <strain evidence="9 10">MEBiC09124</strain>
    </source>
</reference>
<dbReference type="RefSeq" id="WP_168609188.1">
    <property type="nucleotide sequence ID" value="NZ_JAAZQD010000003.1"/>
</dbReference>
<dbReference type="PANTHER" id="PTHR47870">
    <property type="entry name" value="CYTOCHROME C-TYPE BIOGENESIS PROTEIN CCMH"/>
    <property type="match status" value="1"/>
</dbReference>
<evidence type="ECO:0000313" key="9">
    <source>
        <dbReference type="EMBL" id="NKZ39056.1"/>
    </source>
</evidence>
<feature type="domain" description="CcmH/CycL/Ccl2/NrfF N-terminal" evidence="8">
    <location>
        <begin position="9"/>
        <end position="135"/>
    </location>
</feature>
<dbReference type="GO" id="GO:0005886">
    <property type="term" value="C:plasma membrane"/>
    <property type="evidence" value="ECO:0007669"/>
    <property type="project" value="TreeGrafter"/>
</dbReference>
<keyword evidence="3 7" id="KW-0479">Metal-binding</keyword>
<dbReference type="Pfam" id="PF03918">
    <property type="entry name" value="CcmH"/>
    <property type="match status" value="1"/>
</dbReference>
<evidence type="ECO:0000256" key="1">
    <source>
        <dbReference type="ARBA" id="ARBA00010342"/>
    </source>
</evidence>
<evidence type="ECO:0000256" key="6">
    <source>
        <dbReference type="ARBA" id="ARBA00023004"/>
    </source>
</evidence>
<keyword evidence="7" id="KW-0812">Transmembrane</keyword>
<keyword evidence="6 7" id="KW-0408">Iron</keyword>
<feature type="transmembrane region" description="Helical" evidence="7">
    <location>
        <begin position="104"/>
        <end position="125"/>
    </location>
</feature>
<sequence>MKRRHVLLLLLGLCVTFAAHAIDPLKFKDRAQELRFQHLTRELRCLVCQNESLLDSQAELAQQMRHIIYKQMQNGRSDDEIKQYLVDRYSDYVLYDPPLKPSTWLLWFGPGLIVLLGAAGVLFTVRKRARSAPATPPPIDDEDW</sequence>
<keyword evidence="7" id="KW-1133">Transmembrane helix</keyword>
<accession>A0A846ZM62</accession>
<evidence type="ECO:0000256" key="4">
    <source>
        <dbReference type="ARBA" id="ARBA00022729"/>
    </source>
</evidence>
<gene>
    <name evidence="9" type="ORF">HF690_08850</name>
</gene>
<dbReference type="PANTHER" id="PTHR47870:SF1">
    <property type="entry name" value="CYTOCHROME C-TYPE BIOGENESIS PROTEIN CCMH"/>
    <property type="match status" value="1"/>
</dbReference>
<evidence type="ECO:0000256" key="7">
    <source>
        <dbReference type="RuleBase" id="RU364112"/>
    </source>
</evidence>
<evidence type="ECO:0000256" key="3">
    <source>
        <dbReference type="ARBA" id="ARBA00022723"/>
    </source>
</evidence>
<comment type="function">
    <text evidence="7">Possible subunit of a heme lyase.</text>
</comment>
<evidence type="ECO:0000259" key="8">
    <source>
        <dbReference type="Pfam" id="PF03918"/>
    </source>
</evidence>
<keyword evidence="7" id="KW-0472">Membrane</keyword>
<dbReference type="GO" id="GO:0017004">
    <property type="term" value="P:cytochrome complex assembly"/>
    <property type="evidence" value="ECO:0007669"/>
    <property type="project" value="UniProtKB-KW"/>
</dbReference>
<dbReference type="FunFam" id="1.10.8.640:FF:000001">
    <property type="entry name" value="Cytochrome c-type biogenesis protein"/>
    <property type="match status" value="1"/>
</dbReference>
<evidence type="ECO:0000256" key="2">
    <source>
        <dbReference type="ARBA" id="ARBA00022617"/>
    </source>
</evidence>
<keyword evidence="4 7" id="KW-0732">Signal</keyword>
<organism evidence="9 10">
    <name type="scientific">Oleiagrimonas citrea</name>
    <dbReference type="NCBI Taxonomy" id="1665687"/>
    <lineage>
        <taxon>Bacteria</taxon>
        <taxon>Pseudomonadati</taxon>
        <taxon>Pseudomonadota</taxon>
        <taxon>Gammaproteobacteria</taxon>
        <taxon>Lysobacterales</taxon>
        <taxon>Rhodanobacteraceae</taxon>
        <taxon>Oleiagrimonas</taxon>
    </lineage>
</organism>
<name>A0A846ZM62_9GAMM</name>
<dbReference type="Proteomes" id="UP000541636">
    <property type="component" value="Unassembled WGS sequence"/>
</dbReference>
<dbReference type="CDD" id="cd16378">
    <property type="entry name" value="CcmH_N"/>
    <property type="match status" value="1"/>
</dbReference>
<proteinExistence type="inferred from homology"/>
<dbReference type="AlphaFoldDB" id="A0A846ZM62"/>
<comment type="caution">
    <text evidence="9">The sequence shown here is derived from an EMBL/GenBank/DDBJ whole genome shotgun (WGS) entry which is preliminary data.</text>
</comment>
<dbReference type="InterPro" id="IPR005616">
    <property type="entry name" value="CcmH/CycL/Ccl2/NrfF_N"/>
</dbReference>
<protein>
    <recommendedName>
        <fullName evidence="7">Cytochrome c-type biogenesis protein</fullName>
    </recommendedName>
</protein>
<dbReference type="GO" id="GO:0046872">
    <property type="term" value="F:metal ion binding"/>
    <property type="evidence" value="ECO:0007669"/>
    <property type="project" value="UniProtKB-KW"/>
</dbReference>
<evidence type="ECO:0000313" key="10">
    <source>
        <dbReference type="Proteomes" id="UP000541636"/>
    </source>
</evidence>
<keyword evidence="10" id="KW-1185">Reference proteome</keyword>
<dbReference type="EMBL" id="JAAZQD010000003">
    <property type="protein sequence ID" value="NKZ39056.1"/>
    <property type="molecule type" value="Genomic_DNA"/>
</dbReference>
<feature type="signal peptide" evidence="7">
    <location>
        <begin position="1"/>
        <end position="21"/>
    </location>
</feature>
<comment type="similarity">
    <text evidence="1 7">Belongs to the CcmH/CycL/Ccl2/NrfF family.</text>
</comment>
<feature type="chain" id="PRO_5033105519" description="Cytochrome c-type biogenesis protein" evidence="7">
    <location>
        <begin position="22"/>
        <end position="144"/>
    </location>
</feature>
<evidence type="ECO:0000256" key="5">
    <source>
        <dbReference type="ARBA" id="ARBA00022748"/>
    </source>
</evidence>
<keyword evidence="2 7" id="KW-0349">Heme</keyword>
<dbReference type="InterPro" id="IPR051263">
    <property type="entry name" value="C-type_cytochrome_biogenesis"/>
</dbReference>
<keyword evidence="5" id="KW-0201">Cytochrome c-type biogenesis</keyword>
<dbReference type="InterPro" id="IPR038297">
    <property type="entry name" value="CcmH/CycL/NrfF/Ccl2_sf"/>
</dbReference>
<dbReference type="Gene3D" id="1.10.8.640">
    <property type="entry name" value="Cytochrome C biogenesis protein"/>
    <property type="match status" value="1"/>
</dbReference>